<accession>A0A380MVA1</accession>
<reference evidence="2 3" key="1">
    <citation type="submission" date="2018-06" db="EMBL/GenBank/DDBJ databases">
        <authorList>
            <consortium name="Pathogen Informatics"/>
            <person name="Doyle S."/>
        </authorList>
    </citation>
    <scope>NUCLEOTIDE SEQUENCE [LARGE SCALE GENOMIC DNA]</scope>
    <source>
        <strain evidence="2 3">NCTC10717</strain>
    </source>
</reference>
<keyword evidence="1" id="KW-0472">Membrane</keyword>
<organism evidence="2 3">
    <name type="scientific">Suttonella indologenes</name>
    <dbReference type="NCBI Taxonomy" id="13276"/>
    <lineage>
        <taxon>Bacteria</taxon>
        <taxon>Pseudomonadati</taxon>
        <taxon>Pseudomonadota</taxon>
        <taxon>Gammaproteobacteria</taxon>
        <taxon>Cardiobacteriales</taxon>
        <taxon>Cardiobacteriaceae</taxon>
        <taxon>Suttonella</taxon>
    </lineage>
</organism>
<protein>
    <submittedName>
        <fullName evidence="2">Uncharacterized protein</fullName>
    </submittedName>
</protein>
<keyword evidence="1" id="KW-1133">Transmembrane helix</keyword>
<evidence type="ECO:0000313" key="2">
    <source>
        <dbReference type="EMBL" id="SUO96509.1"/>
    </source>
</evidence>
<feature type="transmembrane region" description="Helical" evidence="1">
    <location>
        <begin position="119"/>
        <end position="141"/>
    </location>
</feature>
<evidence type="ECO:0000313" key="3">
    <source>
        <dbReference type="Proteomes" id="UP000254575"/>
    </source>
</evidence>
<proteinExistence type="predicted"/>
<dbReference type="AlphaFoldDB" id="A0A380MVA1"/>
<dbReference type="RefSeq" id="WP_115218302.1">
    <property type="nucleotide sequence ID" value="NZ_UHIA01000004.1"/>
</dbReference>
<dbReference type="Proteomes" id="UP000254575">
    <property type="component" value="Unassembled WGS sequence"/>
</dbReference>
<sequence length="323" mass="38137">MTNKITKALNSTDIEKYGKLIEKEGKVGVDKIYSDMMQRGYHSAIWNKNEFACDTDFGLNNVNLIMQQNDISYLNRESLDALYIITAKSILTTISNIIKNKNWKQIKYFFHIKKFFKNISSNIFCLFLIVIVSNKALAYSIEEEKNNFDRVLKEIKFCEISDLSLRTMIYYLNYNEPAFPFKHDDFFLRNSLYKEINLENSGLLLDFIKTLETFSHDRDKVLYNGFTYSNHSSGQLADTHFYFSCNKDTYKLFFSSQFFLDPKSKDGFITATIIKNKKEKFNIFVKIDTLDRIITIVNKIFDKDEIKSYYENKSLNKLIHWNK</sequence>
<dbReference type="EMBL" id="UHIA01000004">
    <property type="protein sequence ID" value="SUO96509.1"/>
    <property type="molecule type" value="Genomic_DNA"/>
</dbReference>
<evidence type="ECO:0000256" key="1">
    <source>
        <dbReference type="SAM" id="Phobius"/>
    </source>
</evidence>
<keyword evidence="3" id="KW-1185">Reference proteome</keyword>
<name>A0A380MVA1_9GAMM</name>
<keyword evidence="1" id="KW-0812">Transmembrane</keyword>
<gene>
    <name evidence="2" type="ORF">NCTC10717_01040</name>
</gene>